<reference evidence="3" key="1">
    <citation type="journal article" date="2023" name="Commun. Biol.">
        <title>Genome analysis of Parmales, the sister group of diatoms, reveals the evolutionary specialization of diatoms from phago-mixotrophs to photoautotrophs.</title>
        <authorList>
            <person name="Ban H."/>
            <person name="Sato S."/>
            <person name="Yoshikawa S."/>
            <person name="Yamada K."/>
            <person name="Nakamura Y."/>
            <person name="Ichinomiya M."/>
            <person name="Sato N."/>
            <person name="Blanc-Mathieu R."/>
            <person name="Endo H."/>
            <person name="Kuwata A."/>
            <person name="Ogata H."/>
        </authorList>
    </citation>
    <scope>NUCLEOTIDE SEQUENCE [LARGE SCALE GENOMIC DNA]</scope>
    <source>
        <strain evidence="3">NIES 3701</strain>
    </source>
</reference>
<feature type="region of interest" description="Disordered" evidence="1">
    <location>
        <begin position="494"/>
        <end position="519"/>
    </location>
</feature>
<protein>
    <submittedName>
        <fullName evidence="2">Uncharacterized protein</fullName>
    </submittedName>
</protein>
<sequence length="519" mass="57053">MNDNDKTKKSTTKGDIAAHTATANANGTTNGNGTTNATTKATTKATTNGNGMTFPSAVRPSSPSLVSIDLESCSDFLSKVVQEPITSLLPSSSPPPSSPSGYTSTRQLSPLALQPPRLHTFNLPTSPLPPPQTPLELLDHDFIWSPITVQSHTPSGLKISYLGWPSTWDEIIPYPSPRLSRHQTYTKTGKGWVRMKDGSRWPARIKSRMPQPGSRWAEEMLKQENRVFVEFFPPGPLPTETSKWVFTRSVSGWSKYSPPLLPPTSTSDFHLSLSAASSETRLWPVNAFEKGSLLSKPHRVLLGGGELVNGSKYSGEIKPAPKDYNPPKKNLSLKKKLKLSNAPVISCRKIFGYSRYAGVTPVSSGYLSSLNLSGQIYPIGVYSTSVEAAVERDKCLMKVEEKGGRGNQEFNFKWKEGEVMEVEEVVGGGKHLGGNQVMVGGKFDWRNRDVDLESIKFEELVANVEDTNWGNGNAKTFANDWVRWKQGMGGGEVKRKFKEEDLKGNKRKGRPKRKEGGLS</sequence>
<dbReference type="EMBL" id="BRXY01000154">
    <property type="protein sequence ID" value="GMH72219.1"/>
    <property type="molecule type" value="Genomic_DNA"/>
</dbReference>
<feature type="compositionally biased region" description="Low complexity" evidence="1">
    <location>
        <begin position="20"/>
        <end position="51"/>
    </location>
</feature>
<proteinExistence type="predicted"/>
<name>A0A9W7APW1_9STRA</name>
<evidence type="ECO:0000256" key="1">
    <source>
        <dbReference type="SAM" id="MobiDB-lite"/>
    </source>
</evidence>
<evidence type="ECO:0000313" key="3">
    <source>
        <dbReference type="Proteomes" id="UP001165085"/>
    </source>
</evidence>
<feature type="region of interest" description="Disordered" evidence="1">
    <location>
        <begin position="86"/>
        <end position="107"/>
    </location>
</feature>
<feature type="compositionally biased region" description="Basic and acidic residues" evidence="1">
    <location>
        <begin position="494"/>
        <end position="504"/>
    </location>
</feature>
<dbReference type="AlphaFoldDB" id="A0A9W7APW1"/>
<feature type="region of interest" description="Disordered" evidence="1">
    <location>
        <begin position="1"/>
        <end position="64"/>
    </location>
</feature>
<keyword evidence="3" id="KW-1185">Reference proteome</keyword>
<evidence type="ECO:0000313" key="2">
    <source>
        <dbReference type="EMBL" id="GMH72219.1"/>
    </source>
</evidence>
<dbReference type="Proteomes" id="UP001165085">
    <property type="component" value="Unassembled WGS sequence"/>
</dbReference>
<dbReference type="OrthoDB" id="206628at2759"/>
<comment type="caution">
    <text evidence="2">The sequence shown here is derived from an EMBL/GenBank/DDBJ whole genome shotgun (WGS) entry which is preliminary data.</text>
</comment>
<accession>A0A9W7APW1</accession>
<gene>
    <name evidence="2" type="ORF">TrST_g788</name>
</gene>
<organism evidence="2 3">
    <name type="scientific">Triparma strigata</name>
    <dbReference type="NCBI Taxonomy" id="1606541"/>
    <lineage>
        <taxon>Eukaryota</taxon>
        <taxon>Sar</taxon>
        <taxon>Stramenopiles</taxon>
        <taxon>Ochrophyta</taxon>
        <taxon>Bolidophyceae</taxon>
        <taxon>Parmales</taxon>
        <taxon>Triparmaceae</taxon>
        <taxon>Triparma</taxon>
    </lineage>
</organism>